<dbReference type="AlphaFoldDB" id="A0A1V3X3X6"/>
<sequence>MAVRRGVPPYLRGGSGGRRGVVLDRLSLRRPRCDGPAGGRSESPGAAAGTYVYPAGPAAGNGADIFRVAIGLTETHTWWRVDWNTLVDATVPIALFTFDTDRGRAASADWPAGAGCVRRASTWPCWCRAAAPG</sequence>
<gene>
    <name evidence="1" type="ORF">BZL30_4429</name>
</gene>
<protein>
    <submittedName>
        <fullName evidence="1">Uncharacterized protein</fullName>
    </submittedName>
</protein>
<evidence type="ECO:0000313" key="1">
    <source>
        <dbReference type="EMBL" id="OOK73526.1"/>
    </source>
</evidence>
<proteinExistence type="predicted"/>
<accession>A0A1V3X3X6</accession>
<dbReference type="EMBL" id="MVBM01000004">
    <property type="protein sequence ID" value="OOK73526.1"/>
    <property type="molecule type" value="Genomic_DNA"/>
</dbReference>
<organism evidence="1 2">
    <name type="scientific">Mycobacterium kansasii</name>
    <dbReference type="NCBI Taxonomy" id="1768"/>
    <lineage>
        <taxon>Bacteria</taxon>
        <taxon>Bacillati</taxon>
        <taxon>Actinomycetota</taxon>
        <taxon>Actinomycetes</taxon>
        <taxon>Mycobacteriales</taxon>
        <taxon>Mycobacteriaceae</taxon>
        <taxon>Mycobacterium</taxon>
    </lineage>
</organism>
<comment type="caution">
    <text evidence="1">The sequence shown here is derived from an EMBL/GenBank/DDBJ whole genome shotgun (WGS) entry which is preliminary data.</text>
</comment>
<name>A0A1V3X3X6_MYCKA</name>
<dbReference type="Proteomes" id="UP000189229">
    <property type="component" value="Unassembled WGS sequence"/>
</dbReference>
<evidence type="ECO:0000313" key="2">
    <source>
        <dbReference type="Proteomes" id="UP000189229"/>
    </source>
</evidence>
<reference evidence="1 2" key="1">
    <citation type="submission" date="2017-02" db="EMBL/GenBank/DDBJ databases">
        <title>Complete genome sequences of Mycobacterium kansasii strains isolated from rhesus macaques.</title>
        <authorList>
            <person name="Panda A."/>
            <person name="Nagaraj S."/>
            <person name="Zhao X."/>
            <person name="Tettelin H."/>
            <person name="Detolla L.J."/>
        </authorList>
    </citation>
    <scope>NUCLEOTIDE SEQUENCE [LARGE SCALE GENOMIC DNA]</scope>
    <source>
        <strain evidence="1 2">11-3813</strain>
    </source>
</reference>